<protein>
    <submittedName>
        <fullName evidence="1">Uncharacterized protein</fullName>
    </submittedName>
</protein>
<evidence type="ECO:0000313" key="1">
    <source>
        <dbReference type="EMBL" id="SDJ08543.1"/>
    </source>
</evidence>
<dbReference type="EMBL" id="FNCO01000021">
    <property type="protein sequence ID" value="SDJ08543.1"/>
    <property type="molecule type" value="Genomic_DNA"/>
</dbReference>
<dbReference type="Proteomes" id="UP000182894">
    <property type="component" value="Unassembled WGS sequence"/>
</dbReference>
<organism evidence="1 2">
    <name type="scientific">Pseudomonas abietaniphila</name>
    <dbReference type="NCBI Taxonomy" id="89065"/>
    <lineage>
        <taxon>Bacteria</taxon>
        <taxon>Pseudomonadati</taxon>
        <taxon>Pseudomonadota</taxon>
        <taxon>Gammaproteobacteria</taxon>
        <taxon>Pseudomonadales</taxon>
        <taxon>Pseudomonadaceae</taxon>
        <taxon>Pseudomonas</taxon>
    </lineage>
</organism>
<gene>
    <name evidence="1" type="ORF">SAMN05216605_12173</name>
</gene>
<keyword evidence="2" id="KW-1185">Reference proteome</keyword>
<accession>A0A1G8QV80</accession>
<dbReference type="AlphaFoldDB" id="A0A1G8QV80"/>
<sequence length="129" mass="14073">MFQIPKNLVDRAITKDTLHRSGKRLLKEIAQAVGIPESDYALRSNKGGDGVMGEVVAHSDSLYLMLHVGSGSTLKVLYRTCTSKKDFSGGMNMYVNVSDLVSSTASERFIEKLKNLGNLSKRQNASHAA</sequence>
<dbReference type="OrthoDB" id="6894039at2"/>
<name>A0A1G8QV80_9PSED</name>
<proteinExistence type="predicted"/>
<evidence type="ECO:0000313" key="2">
    <source>
        <dbReference type="Proteomes" id="UP000182894"/>
    </source>
</evidence>
<dbReference type="STRING" id="89065.SAMN05216605_12173"/>
<dbReference type="RefSeq" id="WP_074758199.1">
    <property type="nucleotide sequence ID" value="NZ_FNCO01000021.1"/>
</dbReference>
<reference evidence="2" key="1">
    <citation type="submission" date="2016-10" db="EMBL/GenBank/DDBJ databases">
        <authorList>
            <person name="Varghese N."/>
            <person name="Submissions S."/>
        </authorList>
    </citation>
    <scope>NUCLEOTIDE SEQUENCE [LARGE SCALE GENOMIC DNA]</scope>
    <source>
        <strain evidence="2">ATCC 700689</strain>
    </source>
</reference>